<evidence type="ECO:0000259" key="1">
    <source>
        <dbReference type="Pfam" id="PF23234"/>
    </source>
</evidence>
<organism evidence="2 3">
    <name type="scientific">Legionella oakridgensis</name>
    <dbReference type="NCBI Taxonomy" id="29423"/>
    <lineage>
        <taxon>Bacteria</taxon>
        <taxon>Pseudomonadati</taxon>
        <taxon>Pseudomonadota</taxon>
        <taxon>Gammaproteobacteria</taxon>
        <taxon>Legionellales</taxon>
        <taxon>Legionellaceae</taxon>
        <taxon>Legionella</taxon>
    </lineage>
</organism>
<dbReference type="EMBL" id="LNYP01000009">
    <property type="protein sequence ID" value="KTD42550.1"/>
    <property type="molecule type" value="Genomic_DNA"/>
</dbReference>
<keyword evidence="2" id="KW-0547">Nucleotide-binding</keyword>
<keyword evidence="2" id="KW-0347">Helicase</keyword>
<dbReference type="Proteomes" id="UP000054858">
    <property type="component" value="Unassembled WGS sequence"/>
</dbReference>
<sequence length="108" mass="11958">MFSGIIGPRKNIPSWQTLLRNFRLLEERGEIRGGRFIQSFTGEQFALPYAVDSLRAMKKTTSEETFTITISAADPLNLASIILAGERIPTLSGKQVLFQHGALQAFSS</sequence>
<dbReference type="AlphaFoldDB" id="A0A0W0XDA9"/>
<dbReference type="RefSeq" id="WP_025386459.1">
    <property type="nucleotide sequence ID" value="NZ_LCUA01000030.1"/>
</dbReference>
<accession>A0A0W0XDA9</accession>
<dbReference type="GO" id="GO:0004386">
    <property type="term" value="F:helicase activity"/>
    <property type="evidence" value="ECO:0007669"/>
    <property type="project" value="UniProtKB-KW"/>
</dbReference>
<dbReference type="Pfam" id="PF23234">
    <property type="entry name" value="WHD_4th_Lhr"/>
    <property type="match status" value="1"/>
</dbReference>
<proteinExistence type="predicted"/>
<feature type="domain" description="Large helicase-related protein winged-helix" evidence="1">
    <location>
        <begin position="8"/>
        <end position="64"/>
    </location>
</feature>
<name>A0A0W0XDA9_9GAMM</name>
<reference evidence="2 3" key="1">
    <citation type="submission" date="2015-11" db="EMBL/GenBank/DDBJ databases">
        <title>Genomic analysis of 38 Legionella species identifies large and diverse effector repertoires.</title>
        <authorList>
            <person name="Burstein D."/>
            <person name="Amaro F."/>
            <person name="Zusman T."/>
            <person name="Lifshitz Z."/>
            <person name="Cohen O."/>
            <person name="Gilbert J.A."/>
            <person name="Pupko T."/>
            <person name="Shuman H.A."/>
            <person name="Segal G."/>
        </authorList>
    </citation>
    <scope>NUCLEOTIDE SEQUENCE [LARGE SCALE GENOMIC DNA]</scope>
    <source>
        <strain evidence="2 3">Oak Ridge-10</strain>
    </source>
</reference>
<gene>
    <name evidence="2" type="ORF">Loak_0744</name>
</gene>
<keyword evidence="2" id="KW-0378">Hydrolase</keyword>
<evidence type="ECO:0000313" key="2">
    <source>
        <dbReference type="EMBL" id="KTD42550.1"/>
    </source>
</evidence>
<keyword evidence="2" id="KW-0067">ATP-binding</keyword>
<comment type="caution">
    <text evidence="2">The sequence shown here is derived from an EMBL/GenBank/DDBJ whole genome shotgun (WGS) entry which is preliminary data.</text>
</comment>
<evidence type="ECO:0000313" key="3">
    <source>
        <dbReference type="Proteomes" id="UP000054858"/>
    </source>
</evidence>
<dbReference type="InterPro" id="IPR055367">
    <property type="entry name" value="WH4_Lhr"/>
</dbReference>
<dbReference type="PATRIC" id="fig|29423.5.peg.773"/>
<protein>
    <submittedName>
        <fullName evidence="2">Helicase, DEAD/DEAH box family</fullName>
    </submittedName>
</protein>